<name>A0ABR2NEZ4_9ROSI</name>
<evidence type="ECO:0008006" key="3">
    <source>
        <dbReference type="Google" id="ProtNLM"/>
    </source>
</evidence>
<dbReference type="SUPFAM" id="SSF53098">
    <property type="entry name" value="Ribonuclease H-like"/>
    <property type="match status" value="1"/>
</dbReference>
<protein>
    <recommendedName>
        <fullName evidence="3">RNase H type-1 domain-containing protein</fullName>
    </recommendedName>
</protein>
<evidence type="ECO:0000313" key="1">
    <source>
        <dbReference type="EMBL" id="KAK8974758.1"/>
    </source>
</evidence>
<proteinExistence type="predicted"/>
<evidence type="ECO:0000313" key="2">
    <source>
        <dbReference type="Proteomes" id="UP001396334"/>
    </source>
</evidence>
<dbReference type="EMBL" id="JBBPBN010000157">
    <property type="protein sequence ID" value="KAK8974758.1"/>
    <property type="molecule type" value="Genomic_DNA"/>
</dbReference>
<dbReference type="InterPro" id="IPR012337">
    <property type="entry name" value="RNaseH-like_sf"/>
</dbReference>
<accession>A0ABR2NEZ4</accession>
<keyword evidence="2" id="KW-1185">Reference proteome</keyword>
<comment type="caution">
    <text evidence="1">The sequence shown here is derived from an EMBL/GenBank/DDBJ whole genome shotgun (WGS) entry which is preliminary data.</text>
</comment>
<gene>
    <name evidence="1" type="ORF">V6N11_024400</name>
</gene>
<sequence>MLVLESDSLLAVEWVFHPDKCPPMFASLARSIRRVIDENHVILRHIPIGCNVEADALAKVEMIRFPRRLEIFSYTS</sequence>
<dbReference type="Proteomes" id="UP001396334">
    <property type="component" value="Unassembled WGS sequence"/>
</dbReference>
<reference evidence="1 2" key="1">
    <citation type="journal article" date="2024" name="G3 (Bethesda)">
        <title>Genome assembly of Hibiscus sabdariffa L. provides insights into metabolisms of medicinal natural products.</title>
        <authorList>
            <person name="Kim T."/>
        </authorList>
    </citation>
    <scope>NUCLEOTIDE SEQUENCE [LARGE SCALE GENOMIC DNA]</scope>
    <source>
        <strain evidence="1">TK-2024</strain>
        <tissue evidence="1">Old leaves</tissue>
    </source>
</reference>
<organism evidence="1 2">
    <name type="scientific">Hibiscus sabdariffa</name>
    <name type="common">roselle</name>
    <dbReference type="NCBI Taxonomy" id="183260"/>
    <lineage>
        <taxon>Eukaryota</taxon>
        <taxon>Viridiplantae</taxon>
        <taxon>Streptophyta</taxon>
        <taxon>Embryophyta</taxon>
        <taxon>Tracheophyta</taxon>
        <taxon>Spermatophyta</taxon>
        <taxon>Magnoliopsida</taxon>
        <taxon>eudicotyledons</taxon>
        <taxon>Gunneridae</taxon>
        <taxon>Pentapetalae</taxon>
        <taxon>rosids</taxon>
        <taxon>malvids</taxon>
        <taxon>Malvales</taxon>
        <taxon>Malvaceae</taxon>
        <taxon>Malvoideae</taxon>
        <taxon>Hibiscus</taxon>
    </lineage>
</organism>